<dbReference type="AlphaFoldDB" id="A0AAN7GDC6"/>
<organism evidence="1 2">
    <name type="scientific">Trapa incisa</name>
    <dbReference type="NCBI Taxonomy" id="236973"/>
    <lineage>
        <taxon>Eukaryota</taxon>
        <taxon>Viridiplantae</taxon>
        <taxon>Streptophyta</taxon>
        <taxon>Embryophyta</taxon>
        <taxon>Tracheophyta</taxon>
        <taxon>Spermatophyta</taxon>
        <taxon>Magnoliopsida</taxon>
        <taxon>eudicotyledons</taxon>
        <taxon>Gunneridae</taxon>
        <taxon>Pentapetalae</taxon>
        <taxon>rosids</taxon>
        <taxon>malvids</taxon>
        <taxon>Myrtales</taxon>
        <taxon>Lythraceae</taxon>
        <taxon>Trapa</taxon>
    </lineage>
</organism>
<dbReference type="InterPro" id="IPR052610">
    <property type="entry name" value="bHLH_transcription_regulator"/>
</dbReference>
<reference evidence="1 2" key="1">
    <citation type="journal article" date="2023" name="Hortic Res">
        <title>Pangenome of water caltrop reveals structural variations and asymmetric subgenome divergence after allopolyploidization.</title>
        <authorList>
            <person name="Zhang X."/>
            <person name="Chen Y."/>
            <person name="Wang L."/>
            <person name="Yuan Y."/>
            <person name="Fang M."/>
            <person name="Shi L."/>
            <person name="Lu R."/>
            <person name="Comes H.P."/>
            <person name="Ma Y."/>
            <person name="Chen Y."/>
            <person name="Huang G."/>
            <person name="Zhou Y."/>
            <person name="Zheng Z."/>
            <person name="Qiu Y."/>
        </authorList>
    </citation>
    <scope>NUCLEOTIDE SEQUENCE [LARGE SCALE GENOMIC DNA]</scope>
    <source>
        <tissue evidence="1">Roots</tissue>
    </source>
</reference>
<name>A0AAN7GDC6_9MYRT</name>
<keyword evidence="2" id="KW-1185">Reference proteome</keyword>
<sequence length="151" mass="17264">MLEEQTEKITTESVALVKKSQILDDGGSSYKIENLPSDCTNDLLPEIEARVSEQDVLIRIHCEKMKGEVEKIVAEVEKKYLTVISCTIIAQMNPDFHISPKRTRDEPQISFQVIHMMRITGSLSGFLGTALWDMDFVEIRFLWDSRWSSSP</sequence>
<evidence type="ECO:0000313" key="1">
    <source>
        <dbReference type="EMBL" id="KAK4743261.1"/>
    </source>
</evidence>
<evidence type="ECO:0000313" key="2">
    <source>
        <dbReference type="Proteomes" id="UP001345219"/>
    </source>
</evidence>
<accession>A0AAN7GDC6</accession>
<dbReference type="PANTHER" id="PTHR45959">
    <property type="entry name" value="BHLH TRANSCRIPTION FACTOR"/>
    <property type="match status" value="1"/>
</dbReference>
<dbReference type="PANTHER" id="PTHR45959:SF2">
    <property type="entry name" value="BHLH TRANSCRIPTION FACTOR"/>
    <property type="match status" value="1"/>
</dbReference>
<proteinExistence type="predicted"/>
<gene>
    <name evidence="1" type="ORF">SAY87_001262</name>
</gene>
<protein>
    <submittedName>
        <fullName evidence="1">Uncharacterized protein</fullName>
    </submittedName>
</protein>
<dbReference type="Proteomes" id="UP001345219">
    <property type="component" value="Chromosome 1"/>
</dbReference>
<comment type="caution">
    <text evidence="1">The sequence shown here is derived from an EMBL/GenBank/DDBJ whole genome shotgun (WGS) entry which is preliminary data.</text>
</comment>
<dbReference type="EMBL" id="JAXIOK010000023">
    <property type="protein sequence ID" value="KAK4743261.1"/>
    <property type="molecule type" value="Genomic_DNA"/>
</dbReference>